<dbReference type="SUPFAM" id="SSF141673">
    <property type="entry name" value="MOSC N-terminal domain-like"/>
    <property type="match status" value="1"/>
</dbReference>
<dbReference type="AlphaFoldDB" id="A0A1R2C3F1"/>
<sequence length="308" mass="35077">MNISFFEIFLILAIVLFLFLLRPGKKAVVIDIICYPIKSCAGIHLERAEIEDLGIKNDRKWGIFLGKKVISQIEEPKMLKLQPSFKYTSTGIHSHLVLSYPGFADYYLSLSVKPSEDSSFNLEEVEGKYSDEGDSVAEWLLGVFGKPYRLGQLSKPRDLSKLSCFKEQNIKNQGLSFASEGQILITTFESFEDVKVNVPLQIRNKLNIQCFRPNIVIKHTNNYEEDKWGNFSIGECEFEGLKKCDRCRMTTLDSESFEFDPSCEPLNTLRKMHGDGIKGYFGLLAMRTKNGLVRVGDKVKVSSRVDRK</sequence>
<evidence type="ECO:0000313" key="2">
    <source>
        <dbReference type="EMBL" id="OMJ83500.1"/>
    </source>
</evidence>
<evidence type="ECO:0000313" key="3">
    <source>
        <dbReference type="Proteomes" id="UP000187209"/>
    </source>
</evidence>
<gene>
    <name evidence="2" type="ORF">SteCoe_15531</name>
</gene>
<accession>A0A1R2C3F1</accession>
<feature type="domain" description="MOSC" evidence="1">
    <location>
        <begin position="151"/>
        <end position="302"/>
    </location>
</feature>
<dbReference type="Pfam" id="PF03476">
    <property type="entry name" value="MOSC_N"/>
    <property type="match status" value="1"/>
</dbReference>
<evidence type="ECO:0000259" key="1">
    <source>
        <dbReference type="PROSITE" id="PS51340"/>
    </source>
</evidence>
<protein>
    <recommendedName>
        <fullName evidence="1">MOSC domain-containing protein</fullName>
    </recommendedName>
</protein>
<dbReference type="GO" id="GO:0003824">
    <property type="term" value="F:catalytic activity"/>
    <property type="evidence" value="ECO:0007669"/>
    <property type="project" value="InterPro"/>
</dbReference>
<name>A0A1R2C3F1_9CILI</name>
<dbReference type="PANTHER" id="PTHR14237:SF19">
    <property type="entry name" value="MITOCHONDRIAL AMIDOXIME REDUCING COMPONENT 1"/>
    <property type="match status" value="1"/>
</dbReference>
<comment type="caution">
    <text evidence="2">The sequence shown here is derived from an EMBL/GenBank/DDBJ whole genome shotgun (WGS) entry which is preliminary data.</text>
</comment>
<dbReference type="GO" id="GO:0030151">
    <property type="term" value="F:molybdenum ion binding"/>
    <property type="evidence" value="ECO:0007669"/>
    <property type="project" value="InterPro"/>
</dbReference>
<dbReference type="PANTHER" id="PTHR14237">
    <property type="entry name" value="MOLYBDOPTERIN COFACTOR SULFURASE MOSC"/>
    <property type="match status" value="1"/>
</dbReference>
<dbReference type="InterPro" id="IPR005302">
    <property type="entry name" value="MoCF_Sase_C"/>
</dbReference>
<proteinExistence type="predicted"/>
<keyword evidence="3" id="KW-1185">Reference proteome</keyword>
<dbReference type="InterPro" id="IPR011037">
    <property type="entry name" value="Pyrv_Knase-like_insert_dom_sf"/>
</dbReference>
<dbReference type="Pfam" id="PF03473">
    <property type="entry name" value="MOSC"/>
    <property type="match status" value="1"/>
</dbReference>
<reference evidence="2 3" key="1">
    <citation type="submission" date="2016-11" db="EMBL/GenBank/DDBJ databases">
        <title>The macronuclear genome of Stentor coeruleus: a giant cell with tiny introns.</title>
        <authorList>
            <person name="Slabodnick M."/>
            <person name="Ruby J.G."/>
            <person name="Reiff S.B."/>
            <person name="Swart E.C."/>
            <person name="Gosai S."/>
            <person name="Prabakaran S."/>
            <person name="Witkowska E."/>
            <person name="Larue G.E."/>
            <person name="Fisher S."/>
            <person name="Freeman R.M."/>
            <person name="Gunawardena J."/>
            <person name="Chu W."/>
            <person name="Stover N.A."/>
            <person name="Gregory B.D."/>
            <person name="Nowacki M."/>
            <person name="Derisi J."/>
            <person name="Roy S.W."/>
            <person name="Marshall W.F."/>
            <person name="Sood P."/>
        </authorList>
    </citation>
    <scope>NUCLEOTIDE SEQUENCE [LARGE SCALE GENOMIC DNA]</scope>
    <source>
        <strain evidence="2">WM001</strain>
    </source>
</reference>
<dbReference type="Proteomes" id="UP000187209">
    <property type="component" value="Unassembled WGS sequence"/>
</dbReference>
<dbReference type="GO" id="GO:0030170">
    <property type="term" value="F:pyridoxal phosphate binding"/>
    <property type="evidence" value="ECO:0007669"/>
    <property type="project" value="InterPro"/>
</dbReference>
<dbReference type="SUPFAM" id="SSF50800">
    <property type="entry name" value="PK beta-barrel domain-like"/>
    <property type="match status" value="1"/>
</dbReference>
<dbReference type="EMBL" id="MPUH01000301">
    <property type="protein sequence ID" value="OMJ83500.1"/>
    <property type="molecule type" value="Genomic_DNA"/>
</dbReference>
<dbReference type="OrthoDB" id="434204at2759"/>
<organism evidence="2 3">
    <name type="scientific">Stentor coeruleus</name>
    <dbReference type="NCBI Taxonomy" id="5963"/>
    <lineage>
        <taxon>Eukaryota</taxon>
        <taxon>Sar</taxon>
        <taxon>Alveolata</taxon>
        <taxon>Ciliophora</taxon>
        <taxon>Postciliodesmatophora</taxon>
        <taxon>Heterotrichea</taxon>
        <taxon>Heterotrichida</taxon>
        <taxon>Stentoridae</taxon>
        <taxon>Stentor</taxon>
    </lineage>
</organism>
<dbReference type="InterPro" id="IPR005303">
    <property type="entry name" value="MOCOS_middle"/>
</dbReference>
<dbReference type="PROSITE" id="PS51340">
    <property type="entry name" value="MOSC"/>
    <property type="match status" value="1"/>
</dbReference>